<feature type="compositionally biased region" description="Polar residues" evidence="1">
    <location>
        <begin position="72"/>
        <end position="97"/>
    </location>
</feature>
<evidence type="ECO:0000313" key="2">
    <source>
        <dbReference type="EMBL" id="CCX05922.1"/>
    </source>
</evidence>
<name>U4KWP3_PYROM</name>
<feature type="compositionally biased region" description="Polar residues" evidence="1">
    <location>
        <begin position="24"/>
        <end position="41"/>
    </location>
</feature>
<feature type="region of interest" description="Disordered" evidence="1">
    <location>
        <begin position="1"/>
        <end position="97"/>
    </location>
</feature>
<reference evidence="2 3" key="1">
    <citation type="journal article" date="2013" name="PLoS Genet.">
        <title>The genome and development-dependent transcriptomes of Pyronema confluens: a window into fungal evolution.</title>
        <authorList>
            <person name="Traeger S."/>
            <person name="Altegoer F."/>
            <person name="Freitag M."/>
            <person name="Gabaldon T."/>
            <person name="Kempken F."/>
            <person name="Kumar A."/>
            <person name="Marcet-Houben M."/>
            <person name="Poggeler S."/>
            <person name="Stajich J.E."/>
            <person name="Nowrousian M."/>
        </authorList>
    </citation>
    <scope>NUCLEOTIDE SEQUENCE [LARGE SCALE GENOMIC DNA]</scope>
    <source>
        <strain evidence="3">CBS 100304</strain>
        <tissue evidence="2">Vegetative mycelium</tissue>
    </source>
</reference>
<dbReference type="Proteomes" id="UP000018144">
    <property type="component" value="Unassembled WGS sequence"/>
</dbReference>
<feature type="compositionally biased region" description="Low complexity" evidence="1">
    <location>
        <begin position="47"/>
        <end position="64"/>
    </location>
</feature>
<accession>U4KWP3</accession>
<protein>
    <submittedName>
        <fullName evidence="2">Uncharacterized protein</fullName>
    </submittedName>
</protein>
<organism evidence="2 3">
    <name type="scientific">Pyronema omphalodes (strain CBS 100304)</name>
    <name type="common">Pyronema confluens</name>
    <dbReference type="NCBI Taxonomy" id="1076935"/>
    <lineage>
        <taxon>Eukaryota</taxon>
        <taxon>Fungi</taxon>
        <taxon>Dikarya</taxon>
        <taxon>Ascomycota</taxon>
        <taxon>Pezizomycotina</taxon>
        <taxon>Pezizomycetes</taxon>
        <taxon>Pezizales</taxon>
        <taxon>Pyronemataceae</taxon>
        <taxon>Pyronema</taxon>
    </lineage>
</organism>
<proteinExistence type="predicted"/>
<evidence type="ECO:0000313" key="3">
    <source>
        <dbReference type="Proteomes" id="UP000018144"/>
    </source>
</evidence>
<dbReference type="AlphaFoldDB" id="U4KWP3"/>
<dbReference type="EMBL" id="HF935276">
    <property type="protein sequence ID" value="CCX05922.1"/>
    <property type="molecule type" value="Genomic_DNA"/>
</dbReference>
<keyword evidence="3" id="KW-1185">Reference proteome</keyword>
<evidence type="ECO:0000256" key="1">
    <source>
        <dbReference type="SAM" id="MobiDB-lite"/>
    </source>
</evidence>
<gene>
    <name evidence="2" type="ORF">PCON_05509</name>
</gene>
<sequence length="97" mass="10429">MSPMRKSAVGYKQNRKALKANKMPYNTATVPQGSTVAQLQGQRDAISTNNSNNTTDSHNTSTDSHNVHHDNSTQFHGNAKQNNFGGVNTSGGTNHFG</sequence>